<evidence type="ECO:0000256" key="3">
    <source>
        <dbReference type="PROSITE-ProRule" id="PRU00339"/>
    </source>
</evidence>
<keyword evidence="1" id="KW-0677">Repeat</keyword>
<evidence type="ECO:0000313" key="4">
    <source>
        <dbReference type="EMBL" id="KAB2933011.1"/>
    </source>
</evidence>
<organism evidence="4 5">
    <name type="scientific">Leptonema illini</name>
    <dbReference type="NCBI Taxonomy" id="183"/>
    <lineage>
        <taxon>Bacteria</taxon>
        <taxon>Pseudomonadati</taxon>
        <taxon>Spirochaetota</taxon>
        <taxon>Spirochaetia</taxon>
        <taxon>Leptospirales</taxon>
        <taxon>Leptospiraceae</taxon>
        <taxon>Leptonema</taxon>
    </lineage>
</organism>
<keyword evidence="2 3" id="KW-0802">TPR repeat</keyword>
<dbReference type="Proteomes" id="UP000460298">
    <property type="component" value="Unassembled WGS sequence"/>
</dbReference>
<gene>
    <name evidence="4" type="ORF">F9K24_09090</name>
</gene>
<dbReference type="InterPro" id="IPR019734">
    <property type="entry name" value="TPR_rpt"/>
</dbReference>
<feature type="repeat" description="TPR" evidence="3">
    <location>
        <begin position="142"/>
        <end position="175"/>
    </location>
</feature>
<accession>A0A833H238</accession>
<proteinExistence type="predicted"/>
<evidence type="ECO:0000256" key="2">
    <source>
        <dbReference type="ARBA" id="ARBA00022803"/>
    </source>
</evidence>
<dbReference type="InterPro" id="IPR013105">
    <property type="entry name" value="TPR_2"/>
</dbReference>
<comment type="caution">
    <text evidence="4">The sequence shown here is derived from an EMBL/GenBank/DDBJ whole genome shotgun (WGS) entry which is preliminary data.</text>
</comment>
<dbReference type="Gene3D" id="1.25.40.10">
    <property type="entry name" value="Tetratricopeptide repeat domain"/>
    <property type="match status" value="2"/>
</dbReference>
<dbReference type="Pfam" id="PF07719">
    <property type="entry name" value="TPR_2"/>
    <property type="match status" value="1"/>
</dbReference>
<evidence type="ECO:0000313" key="5">
    <source>
        <dbReference type="Proteomes" id="UP000460298"/>
    </source>
</evidence>
<dbReference type="SUPFAM" id="SSF48452">
    <property type="entry name" value="TPR-like"/>
    <property type="match status" value="2"/>
</dbReference>
<dbReference type="PROSITE" id="PS50005">
    <property type="entry name" value="TPR"/>
    <property type="match status" value="2"/>
</dbReference>
<protein>
    <submittedName>
        <fullName evidence="4">Tetratricopeptide repeat protein</fullName>
    </submittedName>
</protein>
<dbReference type="InterPro" id="IPR011990">
    <property type="entry name" value="TPR-like_helical_dom_sf"/>
</dbReference>
<sequence>MKTRQFLLSLSVAALLLALFQPVSCAMIYRSYRDKLQKDYRMASELYRKNRLLESLEYYEAVADVDPDYGGAGARVEDLKHRLNYMRESYYNTALNQQRSGQALNALMSYRRCVNLSPNGAHRDAKSKISELLDHPQVKAALKGYLDRAAAYRKAGNYQQARSQYEAALLIDPGLSEAKSGLSDVDDHLLASARPRYEEGQRLFQAGNYAAAVQKYQQAITIFPDYTEASDALDRARALARNDQNYQLALAAANSGNPPGCLSYVSRISGYHPQAGALKNRCTEDLKSNVDRYFQQAVSLYQQQKLEESRALFRWILVVRPDHEEAAKYVELVEKKIETLRQIEE</sequence>
<feature type="repeat" description="TPR" evidence="3">
    <location>
        <begin position="193"/>
        <end position="226"/>
    </location>
</feature>
<name>A0A833H238_9LEPT</name>
<dbReference type="AlphaFoldDB" id="A0A833H238"/>
<dbReference type="SMART" id="SM00028">
    <property type="entry name" value="TPR"/>
    <property type="match status" value="5"/>
</dbReference>
<reference evidence="4 5" key="1">
    <citation type="submission" date="2019-10" db="EMBL/GenBank/DDBJ databases">
        <title>Extracellular Electron Transfer in a Candidatus Methanoperedens spp. Enrichment Culture.</title>
        <authorList>
            <person name="Berger S."/>
            <person name="Rangel Shaw D."/>
            <person name="Berben T."/>
            <person name="In 'T Zandt M."/>
            <person name="Frank J."/>
            <person name="Reimann J."/>
            <person name="Jetten M.S.M."/>
            <person name="Welte C.U."/>
        </authorList>
    </citation>
    <scope>NUCLEOTIDE SEQUENCE [LARGE SCALE GENOMIC DNA]</scope>
    <source>
        <strain evidence="4">SB12</strain>
    </source>
</reference>
<evidence type="ECO:0000256" key="1">
    <source>
        <dbReference type="ARBA" id="ARBA00022737"/>
    </source>
</evidence>
<dbReference type="EMBL" id="WBUI01000007">
    <property type="protein sequence ID" value="KAB2933011.1"/>
    <property type="molecule type" value="Genomic_DNA"/>
</dbReference>